<proteinExistence type="predicted"/>
<protein>
    <submittedName>
        <fullName evidence="1">Uncharacterized protein</fullName>
    </submittedName>
</protein>
<reference evidence="1 2" key="1">
    <citation type="submission" date="2021-06" db="EMBL/GenBank/DDBJ databases">
        <authorList>
            <person name="Palmer J.M."/>
        </authorList>
    </citation>
    <scope>NUCLEOTIDE SEQUENCE [LARGE SCALE GENOMIC DNA]</scope>
    <source>
        <strain evidence="1 2">XC_2019</strain>
        <tissue evidence="1">Muscle</tissue>
    </source>
</reference>
<organism evidence="1 2">
    <name type="scientific">Xenoophorus captivus</name>
    <dbReference type="NCBI Taxonomy" id="1517983"/>
    <lineage>
        <taxon>Eukaryota</taxon>
        <taxon>Metazoa</taxon>
        <taxon>Chordata</taxon>
        <taxon>Craniata</taxon>
        <taxon>Vertebrata</taxon>
        <taxon>Euteleostomi</taxon>
        <taxon>Actinopterygii</taxon>
        <taxon>Neopterygii</taxon>
        <taxon>Teleostei</taxon>
        <taxon>Neoteleostei</taxon>
        <taxon>Acanthomorphata</taxon>
        <taxon>Ovalentaria</taxon>
        <taxon>Atherinomorphae</taxon>
        <taxon>Cyprinodontiformes</taxon>
        <taxon>Goodeidae</taxon>
        <taxon>Xenoophorus</taxon>
    </lineage>
</organism>
<evidence type="ECO:0000313" key="2">
    <source>
        <dbReference type="Proteomes" id="UP001434883"/>
    </source>
</evidence>
<accession>A0ABV0QNN4</accession>
<gene>
    <name evidence="1" type="ORF">XENOCAPTIV_024266</name>
</gene>
<comment type="caution">
    <text evidence="1">The sequence shown here is derived from an EMBL/GenBank/DDBJ whole genome shotgun (WGS) entry which is preliminary data.</text>
</comment>
<evidence type="ECO:0000313" key="1">
    <source>
        <dbReference type="EMBL" id="MEQ2197153.1"/>
    </source>
</evidence>
<dbReference type="EMBL" id="JAHRIN010017368">
    <property type="protein sequence ID" value="MEQ2197153.1"/>
    <property type="molecule type" value="Genomic_DNA"/>
</dbReference>
<dbReference type="Proteomes" id="UP001434883">
    <property type="component" value="Unassembled WGS sequence"/>
</dbReference>
<sequence>MSVFAKNHQCTALLPSCGHSGKRLNADLRELGSAVWDTEFHAVSGCPIEVLLQAQCYHIMWEGLLMYSSARRAIYLFAIFFTLSQVRKKRSSTEKSGCFQILG</sequence>
<keyword evidence="2" id="KW-1185">Reference proteome</keyword>
<name>A0ABV0QNN4_9TELE</name>